<accession>A0A8C5NLX3</accession>
<feature type="compositionally biased region" description="Polar residues" evidence="1">
    <location>
        <begin position="141"/>
        <end position="150"/>
    </location>
</feature>
<feature type="compositionally biased region" description="Pro residues" evidence="1">
    <location>
        <begin position="12"/>
        <end position="21"/>
    </location>
</feature>
<feature type="compositionally biased region" description="Low complexity" evidence="1">
    <location>
        <begin position="1"/>
        <end position="11"/>
    </location>
</feature>
<dbReference type="InterPro" id="IPR053054">
    <property type="entry name" value="DNA_repair-scaffolding"/>
</dbReference>
<organism evidence="3 4">
    <name type="scientific">Junco hyemalis</name>
    <name type="common">Dark-eyed junco</name>
    <dbReference type="NCBI Taxonomy" id="40217"/>
    <lineage>
        <taxon>Eukaryota</taxon>
        <taxon>Metazoa</taxon>
        <taxon>Chordata</taxon>
        <taxon>Craniata</taxon>
        <taxon>Vertebrata</taxon>
        <taxon>Euteleostomi</taxon>
        <taxon>Archelosauria</taxon>
        <taxon>Archosauria</taxon>
        <taxon>Dinosauria</taxon>
        <taxon>Saurischia</taxon>
        <taxon>Theropoda</taxon>
        <taxon>Coelurosauria</taxon>
        <taxon>Aves</taxon>
        <taxon>Neognathae</taxon>
        <taxon>Neoaves</taxon>
        <taxon>Telluraves</taxon>
        <taxon>Australaves</taxon>
        <taxon>Passeriformes</taxon>
        <taxon>Passerellidae</taxon>
        <taxon>Junco</taxon>
    </lineage>
</organism>
<feature type="compositionally biased region" description="Basic residues" evidence="1">
    <location>
        <begin position="151"/>
        <end position="161"/>
    </location>
</feature>
<feature type="region of interest" description="Disordered" evidence="1">
    <location>
        <begin position="141"/>
        <end position="222"/>
    </location>
</feature>
<reference evidence="3" key="1">
    <citation type="submission" date="2025-08" db="UniProtKB">
        <authorList>
            <consortium name="Ensembl"/>
        </authorList>
    </citation>
    <scope>IDENTIFICATION</scope>
</reference>
<feature type="region of interest" description="Disordered" evidence="1">
    <location>
        <begin position="1"/>
        <end position="121"/>
    </location>
</feature>
<dbReference type="AlphaFoldDB" id="A0A8C5NLX3"/>
<evidence type="ECO:0000256" key="1">
    <source>
        <dbReference type="SAM" id="MobiDB-lite"/>
    </source>
</evidence>
<dbReference type="GO" id="GO:0000228">
    <property type="term" value="C:nuclear chromosome"/>
    <property type="evidence" value="ECO:0007669"/>
    <property type="project" value="TreeGrafter"/>
</dbReference>
<dbReference type="GO" id="GO:0070202">
    <property type="term" value="P:regulation of establishment of protein localization to chromosome"/>
    <property type="evidence" value="ECO:0007669"/>
    <property type="project" value="TreeGrafter"/>
</dbReference>
<feature type="compositionally biased region" description="Basic residues" evidence="1">
    <location>
        <begin position="52"/>
        <end position="61"/>
    </location>
</feature>
<dbReference type="GO" id="GO:0005654">
    <property type="term" value="C:nucleoplasm"/>
    <property type="evidence" value="ECO:0007669"/>
    <property type="project" value="TreeGrafter"/>
</dbReference>
<feature type="compositionally biased region" description="Basic and acidic residues" evidence="1">
    <location>
        <begin position="207"/>
        <end position="219"/>
    </location>
</feature>
<name>A0A8C5NLX3_JUNHY</name>
<dbReference type="Ensembl" id="ENSJHYT00000010261.1">
    <property type="protein sequence ID" value="ENSJHYP00000008451.1"/>
    <property type="gene ID" value="ENSJHYG00000006661.1"/>
</dbReference>
<evidence type="ECO:0000259" key="2">
    <source>
        <dbReference type="Pfam" id="PF14950"/>
    </source>
</evidence>
<feature type="domain" description="DUF4502" evidence="2">
    <location>
        <begin position="94"/>
        <end position="290"/>
    </location>
</feature>
<sequence>MPADSRGALPHRPGPPGPPARPGARAPRPAFPGTPPCFFVTPALPNQEPRPQRRQSCKGRARAGGSLGPAPGAPPPRDRGRGAAPGAMPGGKGKRKRLWNAERTPFPDETPLGLKKSNLRTSVSASSISNAWLRCGDGFESTSVLESQRPSNKKSRIKKRLGPLLTSAESASKAAAAESAKEAEDITWTSSGSDFSDDGNKTLIPRLDSKKCDTSKTEELPSSCDLLLEDRSSEDELKLIDWEKDTDSTDQCDGSEKEDSSVEISDSDSCTNTNSLPVKEENDELCKESSG</sequence>
<evidence type="ECO:0000313" key="3">
    <source>
        <dbReference type="Ensembl" id="ENSJHYP00000008451.1"/>
    </source>
</evidence>
<keyword evidence="4" id="KW-1185">Reference proteome</keyword>
<dbReference type="GO" id="GO:0000724">
    <property type="term" value="P:double-strand break repair via homologous recombination"/>
    <property type="evidence" value="ECO:0007669"/>
    <property type="project" value="TreeGrafter"/>
</dbReference>
<protein>
    <submittedName>
        <fullName evidence="3">Scaffold protein involved in DNA repair</fullName>
    </submittedName>
</protein>
<proteinExistence type="predicted"/>
<dbReference type="InterPro" id="IPR028026">
    <property type="entry name" value="DUF4502"/>
</dbReference>
<evidence type="ECO:0000313" key="4">
    <source>
        <dbReference type="Proteomes" id="UP000694408"/>
    </source>
</evidence>
<feature type="compositionally biased region" description="Basic and acidic residues" evidence="1">
    <location>
        <begin position="278"/>
        <end position="291"/>
    </location>
</feature>
<dbReference type="Proteomes" id="UP000694408">
    <property type="component" value="Unplaced"/>
</dbReference>
<feature type="region of interest" description="Disordered" evidence="1">
    <location>
        <begin position="239"/>
        <end position="291"/>
    </location>
</feature>
<dbReference type="PANTHER" id="PTHR34347">
    <property type="entry name" value="DNA REPAIR-SCAFFOLDING PROTEIN SPIDR"/>
    <property type="match status" value="1"/>
</dbReference>
<dbReference type="PANTHER" id="PTHR34347:SF1">
    <property type="entry name" value="DNA REPAIR-SCAFFOLDING PROTEIN"/>
    <property type="match status" value="1"/>
</dbReference>
<dbReference type="Pfam" id="PF14950">
    <property type="entry name" value="DUF4502"/>
    <property type="match status" value="1"/>
</dbReference>
<reference evidence="3" key="2">
    <citation type="submission" date="2025-09" db="UniProtKB">
        <authorList>
            <consortium name="Ensembl"/>
        </authorList>
    </citation>
    <scope>IDENTIFICATION</scope>
</reference>
<feature type="compositionally biased region" description="Low complexity" evidence="1">
    <location>
        <begin position="167"/>
        <end position="178"/>
    </location>
</feature>